<keyword evidence="2" id="KW-0119">Carbohydrate metabolism</keyword>
<keyword evidence="4" id="KW-1185">Reference proteome</keyword>
<dbReference type="InterPro" id="IPR015943">
    <property type="entry name" value="WD40/YVTN_repeat-like_dom_sf"/>
</dbReference>
<sequence length="383" mass="40895">MGHKPLKNIVLTLITVIGPLSNIMGQVSTAEAFNLLIGTYTEPGKSDGIYVYKFDGKTGEFSYRAEATGVKNPSFLTASKDGKQVYSVSEVGEGKGSVSAFSFDPTSGKLDFLNSASSGGDGPCYVSVDDKNKLVFVGNYSGGSLSAVPVKADGSLGSDIQSIQHKGNSILKNQTKPHVHSTVLSPDNKYLYVPDLGTDKVNIYNVDLTKSSPLTTADPPFVSVEAGNGPRHFTFHPNGKFAYLIQEMTGNVTVFEYHDGKLRAKQSVTLAPQGYNGPIDAADIHISPDGKFLYGSLRGNIDEVVIYAINKNGKLTYAGRQSTLGKNPRNFAIDPTGNFLLVANGGSDEIVVFKRNRETGLLMPAGKTIKVGAPVCLKFVPIK</sequence>
<comment type="similarity">
    <text evidence="1">Belongs to the cycloisomerase 2 family.</text>
</comment>
<dbReference type="GO" id="GO:0005829">
    <property type="term" value="C:cytosol"/>
    <property type="evidence" value="ECO:0007669"/>
    <property type="project" value="TreeGrafter"/>
</dbReference>
<proteinExistence type="inferred from homology"/>
<dbReference type="EMBL" id="FNAO01000001">
    <property type="protein sequence ID" value="SDD67673.1"/>
    <property type="molecule type" value="Genomic_DNA"/>
</dbReference>
<dbReference type="PANTHER" id="PTHR30344">
    <property type="entry name" value="6-PHOSPHOGLUCONOLACTONASE-RELATED"/>
    <property type="match status" value="1"/>
</dbReference>
<reference evidence="3 4" key="1">
    <citation type="submission" date="2016-10" db="EMBL/GenBank/DDBJ databases">
        <authorList>
            <person name="de Groot N.N."/>
        </authorList>
    </citation>
    <scope>NUCLEOTIDE SEQUENCE [LARGE SCALE GENOMIC DNA]</scope>
    <source>
        <strain evidence="3 4">DSM 23421</strain>
    </source>
</reference>
<gene>
    <name evidence="3" type="ORF">SAMN05421636_101383</name>
</gene>
<dbReference type="InterPro" id="IPR050282">
    <property type="entry name" value="Cycloisomerase_2"/>
</dbReference>
<dbReference type="STRING" id="641691.SAMN05421636_101383"/>
<dbReference type="OrthoDB" id="9790815at2"/>
<keyword evidence="2" id="KW-0313">Glucose metabolism</keyword>
<dbReference type="InterPro" id="IPR011048">
    <property type="entry name" value="Haem_d1_sf"/>
</dbReference>
<dbReference type="Proteomes" id="UP000199109">
    <property type="component" value="Unassembled WGS sequence"/>
</dbReference>
<protein>
    <submittedName>
        <fullName evidence="3">6-phosphogluconolactonase</fullName>
    </submittedName>
</protein>
<dbReference type="SUPFAM" id="SSF51004">
    <property type="entry name" value="C-terminal (heme d1) domain of cytochrome cd1-nitrite reductase"/>
    <property type="match status" value="1"/>
</dbReference>
<dbReference type="Gene3D" id="2.130.10.10">
    <property type="entry name" value="YVTN repeat-like/Quinoprotein amine dehydrogenase"/>
    <property type="match status" value="1"/>
</dbReference>
<accession>A0A1G6WPT2</accession>
<name>A0A1G6WPT2_9FLAO</name>
<dbReference type="GO" id="GO:0006006">
    <property type="term" value="P:glucose metabolic process"/>
    <property type="evidence" value="ECO:0007669"/>
    <property type="project" value="UniProtKB-KW"/>
</dbReference>
<dbReference type="InterPro" id="IPR019405">
    <property type="entry name" value="Lactonase_7-beta_prop"/>
</dbReference>
<dbReference type="Pfam" id="PF10282">
    <property type="entry name" value="Lactonase"/>
    <property type="match status" value="1"/>
</dbReference>
<evidence type="ECO:0000256" key="1">
    <source>
        <dbReference type="ARBA" id="ARBA00005564"/>
    </source>
</evidence>
<dbReference type="GO" id="GO:0017057">
    <property type="term" value="F:6-phosphogluconolactonase activity"/>
    <property type="evidence" value="ECO:0007669"/>
    <property type="project" value="TreeGrafter"/>
</dbReference>
<dbReference type="AlphaFoldDB" id="A0A1G6WPT2"/>
<dbReference type="RefSeq" id="WP_091865139.1">
    <property type="nucleotide sequence ID" value="NZ_FNAO01000001.1"/>
</dbReference>
<evidence type="ECO:0000313" key="3">
    <source>
        <dbReference type="EMBL" id="SDD67673.1"/>
    </source>
</evidence>
<organism evidence="3 4">
    <name type="scientific">Pricia antarctica</name>
    <dbReference type="NCBI Taxonomy" id="641691"/>
    <lineage>
        <taxon>Bacteria</taxon>
        <taxon>Pseudomonadati</taxon>
        <taxon>Bacteroidota</taxon>
        <taxon>Flavobacteriia</taxon>
        <taxon>Flavobacteriales</taxon>
        <taxon>Flavobacteriaceae</taxon>
        <taxon>Pricia</taxon>
    </lineage>
</organism>
<evidence type="ECO:0000313" key="4">
    <source>
        <dbReference type="Proteomes" id="UP000199109"/>
    </source>
</evidence>
<evidence type="ECO:0000256" key="2">
    <source>
        <dbReference type="ARBA" id="ARBA00022526"/>
    </source>
</evidence>
<dbReference type="PANTHER" id="PTHR30344:SF1">
    <property type="entry name" value="6-PHOSPHOGLUCONOLACTONASE"/>
    <property type="match status" value="1"/>
</dbReference>
<dbReference type="FunFam" id="2.130.10.10:FF:000306">
    <property type="entry name" value="3-carboxymuconate cyclase"/>
    <property type="match status" value="1"/>
</dbReference>